<sequence length="77" mass="8434">MKAITAHSSQLTAHSSQLTAHSSQLTAHSSQLTAHSSQLTAHADYVIKRIFCQALKQTFSHFCEKVFSVVYESEGLA</sequence>
<evidence type="ECO:0000313" key="2">
    <source>
        <dbReference type="Proteomes" id="UP000267593"/>
    </source>
</evidence>
<proteinExistence type="predicted"/>
<name>A0A428BUV1_STROR</name>
<dbReference type="EMBL" id="RJNJ01000001">
    <property type="protein sequence ID" value="RSI69521.1"/>
    <property type="molecule type" value="Genomic_DNA"/>
</dbReference>
<protein>
    <submittedName>
        <fullName evidence="1">Uncharacterized protein</fullName>
    </submittedName>
</protein>
<reference evidence="1 2" key="1">
    <citation type="submission" date="2018-11" db="EMBL/GenBank/DDBJ databases">
        <title>Species Designations Belie Phenotypic and Genotypic Heterogeneity in Oral Streptococci.</title>
        <authorList>
            <person name="Velsko I."/>
        </authorList>
    </citation>
    <scope>NUCLEOTIDE SEQUENCE [LARGE SCALE GENOMIC DNA]</scope>
    <source>
        <strain evidence="1 2">BCC63</strain>
    </source>
</reference>
<organism evidence="1 2">
    <name type="scientific">Streptococcus oralis</name>
    <dbReference type="NCBI Taxonomy" id="1303"/>
    <lineage>
        <taxon>Bacteria</taxon>
        <taxon>Bacillati</taxon>
        <taxon>Bacillota</taxon>
        <taxon>Bacilli</taxon>
        <taxon>Lactobacillales</taxon>
        <taxon>Streptococcaceae</taxon>
        <taxon>Streptococcus</taxon>
    </lineage>
</organism>
<evidence type="ECO:0000313" key="1">
    <source>
        <dbReference type="EMBL" id="RSI69521.1"/>
    </source>
</evidence>
<comment type="caution">
    <text evidence="1">The sequence shown here is derived from an EMBL/GenBank/DDBJ whole genome shotgun (WGS) entry which is preliminary data.</text>
</comment>
<dbReference type="Proteomes" id="UP000267593">
    <property type="component" value="Unassembled WGS sequence"/>
</dbReference>
<dbReference type="AlphaFoldDB" id="A0A428BUV1"/>
<gene>
    <name evidence="1" type="ORF">D8863_00535</name>
</gene>
<accession>A0A428BUV1</accession>